<dbReference type="AlphaFoldDB" id="A0A1W7D4M9"/>
<dbReference type="PANTHER" id="PTHR13929">
    <property type="entry name" value="1,4-DIHYDROXY-2-NAPHTHOATE OCTAPRENYLTRANSFERASE"/>
    <property type="match status" value="1"/>
</dbReference>
<keyword evidence="5 6" id="KW-0472">Membrane</keyword>
<keyword evidence="2" id="KW-0808">Transferase</keyword>
<proteinExistence type="predicted"/>
<sequence>MLPADERVGKADPRRRSRVAPVEAIPIHHLRKRRPLRLDADVPPKTPAARESARTWVQAAGPPLVLVLVLQGAFAVTAVRHQGAVEGWRVALTVLLFVCDGIGRRLVNDFEDHRRGVDRPDRVRPDSSMALGLDMNRVRWAGMGGFAAAWVCLLVLALTSEPLLLLVIPPMYAAYFAYAGGRRPLGHRGFGELLDFVVTGTAVTLVIGRLNGDAFDAALWCAALACGFLFMTLMLHNNARDLAKDREAGKVTLPHLIPSAAVKALYVTGLAGCYGFLALTALSLGAWGPLLPLVTLPWAALLAVRVCRGPLGTRMIDWSGLYLLMLAVFATFTAGGWLPAW</sequence>
<dbReference type="InterPro" id="IPR000537">
    <property type="entry name" value="UbiA_prenyltransferase"/>
</dbReference>
<dbReference type="KEGG" id="smao:CAG99_26905"/>
<gene>
    <name evidence="7" type="ORF">CAG99_26905</name>
</gene>
<dbReference type="GO" id="GO:0016020">
    <property type="term" value="C:membrane"/>
    <property type="evidence" value="ECO:0007669"/>
    <property type="project" value="UniProtKB-SubCell"/>
</dbReference>
<keyword evidence="4 6" id="KW-1133">Transmembrane helix</keyword>
<accession>A0A1W7D4M9</accession>
<evidence type="ECO:0000313" key="7">
    <source>
        <dbReference type="EMBL" id="ARQ71976.1"/>
    </source>
</evidence>
<evidence type="ECO:0000256" key="4">
    <source>
        <dbReference type="ARBA" id="ARBA00022989"/>
    </source>
</evidence>
<dbReference type="GO" id="GO:0009234">
    <property type="term" value="P:menaquinone biosynthetic process"/>
    <property type="evidence" value="ECO:0007669"/>
    <property type="project" value="TreeGrafter"/>
</dbReference>
<feature type="transmembrane region" description="Helical" evidence="6">
    <location>
        <begin position="138"/>
        <end position="157"/>
    </location>
</feature>
<dbReference type="GO" id="GO:0004659">
    <property type="term" value="F:prenyltransferase activity"/>
    <property type="evidence" value="ECO:0007669"/>
    <property type="project" value="InterPro"/>
</dbReference>
<name>A0A1W7D4M9_9ACTN</name>
<evidence type="ECO:0000313" key="8">
    <source>
        <dbReference type="Proteomes" id="UP000194218"/>
    </source>
</evidence>
<keyword evidence="3 6" id="KW-0812">Transmembrane</keyword>
<feature type="transmembrane region" description="Helical" evidence="6">
    <location>
        <begin position="217"/>
        <end position="236"/>
    </location>
</feature>
<evidence type="ECO:0000256" key="2">
    <source>
        <dbReference type="ARBA" id="ARBA00022679"/>
    </source>
</evidence>
<comment type="subcellular location">
    <subcellularLocation>
        <location evidence="1">Membrane</location>
        <topology evidence="1">Multi-pass membrane protein</topology>
    </subcellularLocation>
</comment>
<dbReference type="EMBL" id="CP021121">
    <property type="protein sequence ID" value="ARQ71976.1"/>
    <property type="molecule type" value="Genomic_DNA"/>
</dbReference>
<protein>
    <recommendedName>
        <fullName evidence="9">1,4-dihydroxy-2-naphthoate octaprenyltransferase</fullName>
    </recommendedName>
</protein>
<dbReference type="CDD" id="cd13962">
    <property type="entry name" value="PT_UbiA_UBIAD1"/>
    <property type="match status" value="1"/>
</dbReference>
<organism evidence="7 8">
    <name type="scientific">Streptomyces marincola</name>
    <dbReference type="NCBI Taxonomy" id="2878388"/>
    <lineage>
        <taxon>Bacteria</taxon>
        <taxon>Bacillati</taxon>
        <taxon>Actinomycetota</taxon>
        <taxon>Actinomycetes</taxon>
        <taxon>Kitasatosporales</taxon>
        <taxon>Streptomycetaceae</taxon>
        <taxon>Streptomyces</taxon>
    </lineage>
</organism>
<evidence type="ECO:0008006" key="9">
    <source>
        <dbReference type="Google" id="ProtNLM"/>
    </source>
</evidence>
<evidence type="ECO:0000256" key="5">
    <source>
        <dbReference type="ARBA" id="ARBA00023136"/>
    </source>
</evidence>
<dbReference type="Pfam" id="PF01040">
    <property type="entry name" value="UbiA"/>
    <property type="match status" value="1"/>
</dbReference>
<feature type="transmembrane region" description="Helical" evidence="6">
    <location>
        <begin position="290"/>
        <end position="307"/>
    </location>
</feature>
<dbReference type="PANTHER" id="PTHR13929:SF0">
    <property type="entry name" value="UBIA PRENYLTRANSFERASE DOMAIN-CONTAINING PROTEIN 1"/>
    <property type="match status" value="1"/>
</dbReference>
<evidence type="ECO:0000256" key="3">
    <source>
        <dbReference type="ARBA" id="ARBA00022692"/>
    </source>
</evidence>
<dbReference type="InterPro" id="IPR026046">
    <property type="entry name" value="UBIAD1"/>
</dbReference>
<dbReference type="GO" id="GO:0042371">
    <property type="term" value="P:vitamin K biosynthetic process"/>
    <property type="evidence" value="ECO:0007669"/>
    <property type="project" value="TreeGrafter"/>
</dbReference>
<dbReference type="Proteomes" id="UP000194218">
    <property type="component" value="Chromosome"/>
</dbReference>
<reference evidence="7 8" key="1">
    <citation type="submission" date="2017-05" db="EMBL/GenBank/DDBJ databases">
        <title>Complete genome sequence of Streptomyces sp. SCSIO 03032 revealed the diverse biosynthetic pathways for its bioactive secondary metabolites.</title>
        <authorList>
            <person name="Ma L."/>
            <person name="Zhu Y."/>
            <person name="Zhang W."/>
            <person name="Zhang G."/>
            <person name="Tian X."/>
            <person name="Zhang S."/>
            <person name="Zhang C."/>
        </authorList>
    </citation>
    <scope>NUCLEOTIDE SEQUENCE [LARGE SCALE GENOMIC DNA]</scope>
    <source>
        <strain evidence="7 8">SCSIO 03032</strain>
    </source>
</reference>
<feature type="transmembrane region" description="Helical" evidence="6">
    <location>
        <begin position="319"/>
        <end position="338"/>
    </location>
</feature>
<evidence type="ECO:0000256" key="6">
    <source>
        <dbReference type="SAM" id="Phobius"/>
    </source>
</evidence>
<evidence type="ECO:0000256" key="1">
    <source>
        <dbReference type="ARBA" id="ARBA00004141"/>
    </source>
</evidence>
<keyword evidence="8" id="KW-1185">Reference proteome</keyword>
<feature type="transmembrane region" description="Helical" evidence="6">
    <location>
        <begin position="264"/>
        <end position="284"/>
    </location>
</feature>